<dbReference type="PANTHER" id="PTHR21094">
    <property type="entry name" value="GOS-28 SNARE- RELATED"/>
    <property type="match status" value="1"/>
</dbReference>
<dbReference type="GO" id="GO:0005484">
    <property type="term" value="F:SNAP receptor activity"/>
    <property type="evidence" value="ECO:0007669"/>
    <property type="project" value="InterPro"/>
</dbReference>
<reference evidence="14" key="1">
    <citation type="submission" date="2022-11" db="UniProtKB">
        <authorList>
            <consortium name="WormBaseParasite"/>
        </authorList>
    </citation>
    <scope>IDENTIFICATION</scope>
</reference>
<keyword evidence="7 12" id="KW-1133">Transmembrane helix</keyword>
<dbReference type="GO" id="GO:0031201">
    <property type="term" value="C:SNARE complex"/>
    <property type="evidence" value="ECO:0007669"/>
    <property type="project" value="TreeGrafter"/>
</dbReference>
<keyword evidence="4 10" id="KW-0813">Transport</keyword>
<dbReference type="PANTHER" id="PTHR21094:SF2">
    <property type="entry name" value="GOLGI SNAP RECEPTOR COMPLEX MEMBER 1"/>
    <property type="match status" value="1"/>
</dbReference>
<evidence type="ECO:0000256" key="1">
    <source>
        <dbReference type="ARBA" id="ARBA00004409"/>
    </source>
</evidence>
<comment type="similarity">
    <text evidence="10">Belongs to the GOSR2 family.</text>
</comment>
<sequence>MMSEGNLRKRARQLENEVDSKLLNLNKINARHTHEHALHGKNFRADDTKASSPKDRIDDLTKEVEDLLSKLTDVNDQMSSFLCSAKPMDQASSRISNTSNAMNVNPTILHTAQRHRDILQDYCLEFQRAQANIRARLEREQLLHKNPNKSPNFESDRFNDHRDDDNFYLKEMEHAKSSDRLLNEQISIAISTKDHLQTQRSGLQDISRKLHQLSKRYPAISSVMQKINWRKRRDSIIIGGVISVCLFLMFLYASR</sequence>
<evidence type="ECO:0000256" key="9">
    <source>
        <dbReference type="ARBA" id="ARBA00023136"/>
    </source>
</evidence>
<dbReference type="GO" id="GO:0005797">
    <property type="term" value="C:Golgi medial cisterna"/>
    <property type="evidence" value="ECO:0007669"/>
    <property type="project" value="TreeGrafter"/>
</dbReference>
<accession>A0A915KFM6</accession>
<feature type="region of interest" description="Disordered" evidence="11">
    <location>
        <begin position="34"/>
        <end position="54"/>
    </location>
</feature>
<dbReference type="Pfam" id="PF12352">
    <property type="entry name" value="V-SNARE_C"/>
    <property type="match status" value="1"/>
</dbReference>
<comment type="function">
    <text evidence="10">Involved in transport of proteins from the cis/medial-Golgi to the trans-Golgi network.</text>
</comment>
<evidence type="ECO:0000256" key="10">
    <source>
        <dbReference type="PIRNR" id="PIRNR028865"/>
    </source>
</evidence>
<evidence type="ECO:0000256" key="6">
    <source>
        <dbReference type="ARBA" id="ARBA00022927"/>
    </source>
</evidence>
<evidence type="ECO:0000256" key="11">
    <source>
        <dbReference type="SAM" id="MobiDB-lite"/>
    </source>
</evidence>
<dbReference type="GO" id="GO:0005801">
    <property type="term" value="C:cis-Golgi network"/>
    <property type="evidence" value="ECO:0007669"/>
    <property type="project" value="InterPro"/>
</dbReference>
<dbReference type="InterPro" id="IPR023601">
    <property type="entry name" value="Golgi_SNAP_su1"/>
</dbReference>
<comment type="subcellular location">
    <subcellularLocation>
        <location evidence="1">Golgi apparatus membrane</location>
        <topology evidence="1">Single-pass type IV membrane protein</topology>
    </subcellularLocation>
</comment>
<evidence type="ECO:0000256" key="2">
    <source>
        <dbReference type="ARBA" id="ARBA00008473"/>
    </source>
</evidence>
<dbReference type="GO" id="GO:0015031">
    <property type="term" value="P:protein transport"/>
    <property type="evidence" value="ECO:0007669"/>
    <property type="project" value="UniProtKB-KW"/>
</dbReference>
<evidence type="ECO:0000256" key="5">
    <source>
        <dbReference type="ARBA" id="ARBA00022692"/>
    </source>
</evidence>
<protein>
    <recommendedName>
        <fullName evidence="3">Golgi SNAP receptor complex member 1</fullName>
    </recommendedName>
</protein>
<keyword evidence="6 10" id="KW-0653">Protein transport</keyword>
<evidence type="ECO:0000256" key="7">
    <source>
        <dbReference type="ARBA" id="ARBA00022989"/>
    </source>
</evidence>
<feature type="compositionally biased region" description="Basic and acidic residues" evidence="11">
    <location>
        <begin position="35"/>
        <end position="54"/>
    </location>
</feature>
<dbReference type="InterPro" id="IPR027027">
    <property type="entry name" value="GOSR2/Membrin/Bos1"/>
</dbReference>
<evidence type="ECO:0000313" key="14">
    <source>
        <dbReference type="WBParaSite" id="nRc.2.0.1.t37180-RA"/>
    </source>
</evidence>
<dbReference type="PIRSF" id="PIRSF028865">
    <property type="entry name" value="Membrin-2"/>
    <property type="match status" value="1"/>
</dbReference>
<organism evidence="13 14">
    <name type="scientific">Romanomermis culicivorax</name>
    <name type="common">Nematode worm</name>
    <dbReference type="NCBI Taxonomy" id="13658"/>
    <lineage>
        <taxon>Eukaryota</taxon>
        <taxon>Metazoa</taxon>
        <taxon>Ecdysozoa</taxon>
        <taxon>Nematoda</taxon>
        <taxon>Enoplea</taxon>
        <taxon>Dorylaimia</taxon>
        <taxon>Mermithida</taxon>
        <taxon>Mermithoidea</taxon>
        <taxon>Mermithidae</taxon>
        <taxon>Romanomermis</taxon>
    </lineage>
</organism>
<dbReference type="OMA" id="EILRDYC"/>
<dbReference type="GO" id="GO:0000139">
    <property type="term" value="C:Golgi membrane"/>
    <property type="evidence" value="ECO:0007669"/>
    <property type="project" value="UniProtKB-SubCell"/>
</dbReference>
<dbReference type="AlphaFoldDB" id="A0A915KFM6"/>
<evidence type="ECO:0000256" key="4">
    <source>
        <dbReference type="ARBA" id="ARBA00022448"/>
    </source>
</evidence>
<keyword evidence="8" id="KW-0333">Golgi apparatus</keyword>
<dbReference type="GO" id="GO:0006906">
    <property type="term" value="P:vesicle fusion"/>
    <property type="evidence" value="ECO:0007669"/>
    <property type="project" value="TreeGrafter"/>
</dbReference>
<evidence type="ECO:0000256" key="12">
    <source>
        <dbReference type="SAM" id="Phobius"/>
    </source>
</evidence>
<comment type="similarity">
    <text evidence="2">Belongs to the GOSR1 family.</text>
</comment>
<dbReference type="WBParaSite" id="nRc.2.0.1.t37180-RA">
    <property type="protein sequence ID" value="nRc.2.0.1.t37180-RA"/>
    <property type="gene ID" value="nRc.2.0.1.g37180"/>
</dbReference>
<dbReference type="GO" id="GO:0006888">
    <property type="term" value="P:endoplasmic reticulum to Golgi vesicle-mediated transport"/>
    <property type="evidence" value="ECO:0007669"/>
    <property type="project" value="InterPro"/>
</dbReference>
<dbReference type="GO" id="GO:0048219">
    <property type="term" value="P:inter-Golgi cisterna vesicle-mediated transport"/>
    <property type="evidence" value="ECO:0007669"/>
    <property type="project" value="TreeGrafter"/>
</dbReference>
<evidence type="ECO:0000256" key="8">
    <source>
        <dbReference type="ARBA" id="ARBA00023034"/>
    </source>
</evidence>
<feature type="transmembrane region" description="Helical" evidence="12">
    <location>
        <begin position="235"/>
        <end position="253"/>
    </location>
</feature>
<evidence type="ECO:0000256" key="3">
    <source>
        <dbReference type="ARBA" id="ARBA00015612"/>
    </source>
</evidence>
<name>A0A915KFM6_ROMCU</name>
<dbReference type="Proteomes" id="UP000887565">
    <property type="component" value="Unplaced"/>
</dbReference>
<evidence type="ECO:0000313" key="13">
    <source>
        <dbReference type="Proteomes" id="UP000887565"/>
    </source>
</evidence>
<keyword evidence="9 10" id="KW-0472">Membrane</keyword>
<keyword evidence="13" id="KW-1185">Reference proteome</keyword>
<keyword evidence="5 12" id="KW-0812">Transmembrane</keyword>
<proteinExistence type="inferred from homology"/>